<dbReference type="EMBL" id="CACRUH010000016">
    <property type="protein sequence ID" value="VYT93488.1"/>
    <property type="molecule type" value="Genomic_DNA"/>
</dbReference>
<dbReference type="InterPro" id="IPR001387">
    <property type="entry name" value="Cro/C1-type_HTH"/>
</dbReference>
<accession>A0A6N3ATI4</accession>
<dbReference type="RefSeq" id="WP_025532407.1">
    <property type="nucleotide sequence ID" value="NZ_CACRUH010000016.1"/>
</dbReference>
<dbReference type="Gene3D" id="1.10.260.40">
    <property type="entry name" value="lambda repressor-like DNA-binding domains"/>
    <property type="match status" value="1"/>
</dbReference>
<evidence type="ECO:0000313" key="2">
    <source>
        <dbReference type="EMBL" id="VYT93488.1"/>
    </source>
</evidence>
<proteinExistence type="predicted"/>
<gene>
    <name evidence="2" type="ORF">CHLFYP18_05942</name>
</gene>
<organism evidence="2">
    <name type="scientific">Hungatella hathewayi</name>
    <dbReference type="NCBI Taxonomy" id="154046"/>
    <lineage>
        <taxon>Bacteria</taxon>
        <taxon>Bacillati</taxon>
        <taxon>Bacillota</taxon>
        <taxon>Clostridia</taxon>
        <taxon>Lachnospirales</taxon>
        <taxon>Lachnospiraceae</taxon>
        <taxon>Hungatella</taxon>
    </lineage>
</organism>
<dbReference type="InterPro" id="IPR010982">
    <property type="entry name" value="Lambda_DNA-bd_dom_sf"/>
</dbReference>
<dbReference type="SMART" id="SM00530">
    <property type="entry name" value="HTH_XRE"/>
    <property type="match status" value="1"/>
</dbReference>
<reference evidence="2" key="1">
    <citation type="submission" date="2019-11" db="EMBL/GenBank/DDBJ databases">
        <authorList>
            <person name="Feng L."/>
        </authorList>
    </citation>
    <scope>NUCLEOTIDE SEQUENCE</scope>
    <source>
        <strain evidence="2">ChathewayiLFYP18</strain>
    </source>
</reference>
<feature type="domain" description="HTH cro/C1-type" evidence="1">
    <location>
        <begin position="7"/>
        <end position="62"/>
    </location>
</feature>
<name>A0A6N3ATI4_9FIRM</name>
<dbReference type="PROSITE" id="PS50943">
    <property type="entry name" value="HTH_CROC1"/>
    <property type="match status" value="1"/>
</dbReference>
<dbReference type="SUPFAM" id="SSF47413">
    <property type="entry name" value="lambda repressor-like DNA-binding domains"/>
    <property type="match status" value="1"/>
</dbReference>
<dbReference type="AlphaFoldDB" id="A0A6N3ATI4"/>
<sequence length="111" mass="12585">MEKAKVLERLIKEQGMNARSFSEKCGLPYSTVYTILKNGAGKANVNNVIVMCKALGITVEELDEMSKGVKIEPDYKDVLTVYTRSRKNLSQEEKMRLARIILSDDDEEEEP</sequence>
<dbReference type="Pfam" id="PF13443">
    <property type="entry name" value="HTH_26"/>
    <property type="match status" value="1"/>
</dbReference>
<dbReference type="GO" id="GO:0003677">
    <property type="term" value="F:DNA binding"/>
    <property type="evidence" value="ECO:0007669"/>
    <property type="project" value="InterPro"/>
</dbReference>
<evidence type="ECO:0000259" key="1">
    <source>
        <dbReference type="PROSITE" id="PS50943"/>
    </source>
</evidence>
<protein>
    <submittedName>
        <fullName evidence="2">Helix-turn-helix domain protein</fullName>
    </submittedName>
</protein>